<name>A0A3L6NE31_FUSOX</name>
<evidence type="ECO:0000313" key="1">
    <source>
        <dbReference type="EMBL" id="RKK16182.1"/>
    </source>
</evidence>
<organism evidence="1">
    <name type="scientific">Fusarium oxysporum f. sp. cepae</name>
    <dbReference type="NCBI Taxonomy" id="396571"/>
    <lineage>
        <taxon>Eukaryota</taxon>
        <taxon>Fungi</taxon>
        <taxon>Dikarya</taxon>
        <taxon>Ascomycota</taxon>
        <taxon>Pezizomycotina</taxon>
        <taxon>Sordariomycetes</taxon>
        <taxon>Hypocreomycetidae</taxon>
        <taxon>Hypocreales</taxon>
        <taxon>Nectriaceae</taxon>
        <taxon>Fusarium</taxon>
        <taxon>Fusarium oxysporum species complex</taxon>
    </lineage>
</organism>
<proteinExistence type="predicted"/>
<dbReference type="Proteomes" id="UP000270866">
    <property type="component" value="Chromosome 8"/>
</dbReference>
<dbReference type="EMBL" id="MRCU01000006">
    <property type="protein sequence ID" value="RKK16182.1"/>
    <property type="molecule type" value="Genomic_DNA"/>
</dbReference>
<dbReference type="AlphaFoldDB" id="A0A3L6NE31"/>
<comment type="caution">
    <text evidence="1">The sequence shown here is derived from an EMBL/GenBank/DDBJ whole genome shotgun (WGS) entry which is preliminary data.</text>
</comment>
<gene>
    <name evidence="1" type="ORF">BFJ65_g9753</name>
</gene>
<protein>
    <submittedName>
        <fullName evidence="1">Uncharacterized protein</fullName>
    </submittedName>
</protein>
<accession>A0A3L6NE31</accession>
<sequence>MPRGHRSATEYRSGEEQADAIVRTAAYHRKDYCLRDLVLA</sequence>
<reference evidence="1" key="1">
    <citation type="journal article" date="2018" name="Sci. Rep.">
        <title>Characterisation of pathogen-specific regions and novel effector candidates in Fusarium oxysporum f. sp. cepae.</title>
        <authorList>
            <person name="Armitage A.D."/>
            <person name="Taylor A."/>
            <person name="Sobczyk M.K."/>
            <person name="Baxter L."/>
            <person name="Greenfield B.P."/>
            <person name="Bates H.J."/>
            <person name="Wilson F."/>
            <person name="Jackson A.C."/>
            <person name="Ott S."/>
            <person name="Harrison R.J."/>
            <person name="Clarkson J.P."/>
        </authorList>
    </citation>
    <scope>NUCLEOTIDE SEQUENCE [LARGE SCALE GENOMIC DNA]</scope>
    <source>
        <strain evidence="1">FoC_Fus2</strain>
    </source>
</reference>